<dbReference type="STRING" id="215243.A0A0D2DBC3"/>
<dbReference type="VEuPathDB" id="FungiDB:PV06_07607"/>
<dbReference type="Proteomes" id="UP000053342">
    <property type="component" value="Unassembled WGS sequence"/>
</dbReference>
<protein>
    <recommendedName>
        <fullName evidence="1">N-acetyltransferase domain-containing protein</fullName>
    </recommendedName>
</protein>
<reference evidence="2 3" key="1">
    <citation type="submission" date="2015-01" db="EMBL/GenBank/DDBJ databases">
        <title>The Genome Sequence of Exophiala oligosperma CBS72588.</title>
        <authorList>
            <consortium name="The Broad Institute Genomics Platform"/>
            <person name="Cuomo C."/>
            <person name="de Hoog S."/>
            <person name="Gorbushina A."/>
            <person name="Stielow B."/>
            <person name="Teixiera M."/>
            <person name="Abouelleil A."/>
            <person name="Chapman S.B."/>
            <person name="Priest M."/>
            <person name="Young S.K."/>
            <person name="Wortman J."/>
            <person name="Nusbaum C."/>
            <person name="Birren B."/>
        </authorList>
    </citation>
    <scope>NUCLEOTIDE SEQUENCE [LARGE SCALE GENOMIC DNA]</scope>
    <source>
        <strain evidence="2 3">CBS 72588</strain>
    </source>
</reference>
<dbReference type="EMBL" id="KN847338">
    <property type="protein sequence ID" value="KIW40403.1"/>
    <property type="molecule type" value="Genomic_DNA"/>
</dbReference>
<accession>A0A0D2DBC3</accession>
<sequence length="179" mass="19756">MTSADKFTIHKLDSTASGEAIRPILSLSNYIFDTSSSPPTHHSSLDEWHRRLSKPDSIILYATPLPMSGDSSSASKDQTELEEEVLGFIFAHVKANPQISTRTLHIWLAGTTATSRGRGVFASLVTSLEQQARNRGVDMLSVCTFPETFSKMFAILQKTGWTVQAWLEDGKKVLMSKPV</sequence>
<dbReference type="AlphaFoldDB" id="A0A0D2DBC3"/>
<evidence type="ECO:0000313" key="3">
    <source>
        <dbReference type="Proteomes" id="UP000053342"/>
    </source>
</evidence>
<dbReference type="GO" id="GO:0016747">
    <property type="term" value="F:acyltransferase activity, transferring groups other than amino-acyl groups"/>
    <property type="evidence" value="ECO:0007669"/>
    <property type="project" value="InterPro"/>
</dbReference>
<evidence type="ECO:0000259" key="1">
    <source>
        <dbReference type="PROSITE" id="PS51186"/>
    </source>
</evidence>
<keyword evidence="3" id="KW-1185">Reference proteome</keyword>
<dbReference type="OrthoDB" id="2794762at2759"/>
<dbReference type="Gene3D" id="3.40.630.30">
    <property type="match status" value="1"/>
</dbReference>
<dbReference type="HOGENOM" id="CLU_070841_0_0_1"/>
<dbReference type="InterPro" id="IPR016181">
    <property type="entry name" value="Acyl_CoA_acyltransferase"/>
</dbReference>
<feature type="domain" description="N-acetyltransferase" evidence="1">
    <location>
        <begin position="32"/>
        <end position="179"/>
    </location>
</feature>
<dbReference type="RefSeq" id="XP_016260619.1">
    <property type="nucleotide sequence ID" value="XM_016408865.1"/>
</dbReference>
<dbReference type="PROSITE" id="PS51186">
    <property type="entry name" value="GNAT"/>
    <property type="match status" value="1"/>
</dbReference>
<dbReference type="Pfam" id="PF00583">
    <property type="entry name" value="Acetyltransf_1"/>
    <property type="match status" value="1"/>
</dbReference>
<dbReference type="InterPro" id="IPR000182">
    <property type="entry name" value="GNAT_dom"/>
</dbReference>
<dbReference type="SUPFAM" id="SSF55729">
    <property type="entry name" value="Acyl-CoA N-acyltransferases (Nat)"/>
    <property type="match status" value="1"/>
</dbReference>
<name>A0A0D2DBC3_9EURO</name>
<organism evidence="2 3">
    <name type="scientific">Exophiala oligosperma</name>
    <dbReference type="NCBI Taxonomy" id="215243"/>
    <lineage>
        <taxon>Eukaryota</taxon>
        <taxon>Fungi</taxon>
        <taxon>Dikarya</taxon>
        <taxon>Ascomycota</taxon>
        <taxon>Pezizomycotina</taxon>
        <taxon>Eurotiomycetes</taxon>
        <taxon>Chaetothyriomycetidae</taxon>
        <taxon>Chaetothyriales</taxon>
        <taxon>Herpotrichiellaceae</taxon>
        <taxon>Exophiala</taxon>
    </lineage>
</organism>
<gene>
    <name evidence="2" type="ORF">PV06_07607</name>
</gene>
<dbReference type="GeneID" id="27359681"/>
<evidence type="ECO:0000313" key="2">
    <source>
        <dbReference type="EMBL" id="KIW40403.1"/>
    </source>
</evidence>
<proteinExistence type="predicted"/>